<dbReference type="GO" id="GO:0034194">
    <property type="term" value="P:D-galactonate catabolic process"/>
    <property type="evidence" value="ECO:0007669"/>
    <property type="project" value="InterPro"/>
</dbReference>
<proteinExistence type="predicted"/>
<reference evidence="2" key="1">
    <citation type="submission" date="2016-11" db="EMBL/GenBank/DDBJ databases">
        <authorList>
            <person name="Varghese N."/>
            <person name="Submissions S."/>
        </authorList>
    </citation>
    <scope>NUCLEOTIDE SEQUENCE [LARGE SCALE GENOMIC DNA]</scope>
    <source>
        <strain evidence="2">DSM 29440</strain>
    </source>
</reference>
<name>A0A1N6E057_9RHOB</name>
<dbReference type="Pfam" id="PF05035">
    <property type="entry name" value="DGOK"/>
    <property type="match status" value="1"/>
</dbReference>
<keyword evidence="2" id="KW-1185">Reference proteome</keyword>
<gene>
    <name evidence="1" type="ORF">SAMN05444002_0195</name>
</gene>
<keyword evidence="1" id="KW-0418">Kinase</keyword>
<evidence type="ECO:0000313" key="2">
    <source>
        <dbReference type="Proteomes" id="UP000184932"/>
    </source>
</evidence>
<dbReference type="CDD" id="cd24012">
    <property type="entry name" value="ASKHA_NBD_KDGal-kinase"/>
    <property type="match status" value="1"/>
</dbReference>
<dbReference type="AlphaFoldDB" id="A0A1N6E057"/>
<dbReference type="Proteomes" id="UP000184932">
    <property type="component" value="Unassembled WGS sequence"/>
</dbReference>
<sequence>MTPGFAAVDWGTTSFRLWLIDETGAVRGRRSAPTGMGQLGAGEYAPLLEDHLDSLGADPSLPVVIAGMAGARGGWVEAPYADITHGVAGLAASAVRVPHPRRDLRILPGLKQLEPANVMRGEETQIAGFLVDAPEHTGVLCLPGTHTKWVLVEEGRLLRFATAMTGELFALLAKTSVLRHSVGEDGLDDYTFRAAVREAADAPGGPMLPLFGVRANALLHDAGPAEGRSRLSGLLIGAELAATRAYWSGRPVDIIGAPELARNYQIALAVMGTAARQHDAEKLTLAGLKSAFAKMNRRET</sequence>
<dbReference type="STRING" id="1217970.SAMN05444002_0195"/>
<dbReference type="EMBL" id="FSRL01000001">
    <property type="protein sequence ID" value="SIN76410.1"/>
    <property type="molecule type" value="Genomic_DNA"/>
</dbReference>
<dbReference type="InterPro" id="IPR042257">
    <property type="entry name" value="DGOK_C"/>
</dbReference>
<dbReference type="Gene3D" id="3.30.420.310">
    <property type="entry name" value="2-keto-3-deoxy-galactonokinase, C-terminal domain"/>
    <property type="match status" value="1"/>
</dbReference>
<evidence type="ECO:0000313" key="1">
    <source>
        <dbReference type="EMBL" id="SIN76410.1"/>
    </source>
</evidence>
<keyword evidence="1" id="KW-0808">Transferase</keyword>
<protein>
    <submittedName>
        <fullName evidence="1">2-keto-3-deoxygalactonate kinase</fullName>
    </submittedName>
</protein>
<accession>A0A1N6E057</accession>
<dbReference type="SUPFAM" id="SSF53067">
    <property type="entry name" value="Actin-like ATPase domain"/>
    <property type="match status" value="2"/>
</dbReference>
<dbReference type="InterPro" id="IPR043129">
    <property type="entry name" value="ATPase_NBD"/>
</dbReference>
<dbReference type="GO" id="GO:0008671">
    <property type="term" value="F:2-dehydro-3-deoxygalactonokinase activity"/>
    <property type="evidence" value="ECO:0007669"/>
    <property type="project" value="InterPro"/>
</dbReference>
<dbReference type="RefSeq" id="WP_074254407.1">
    <property type="nucleotide sequence ID" value="NZ_FSRL01000001.1"/>
</dbReference>
<organism evidence="1 2">
    <name type="scientific">Vannielia litorea</name>
    <dbReference type="NCBI Taxonomy" id="1217970"/>
    <lineage>
        <taxon>Bacteria</taxon>
        <taxon>Pseudomonadati</taxon>
        <taxon>Pseudomonadota</taxon>
        <taxon>Alphaproteobacteria</taxon>
        <taxon>Rhodobacterales</taxon>
        <taxon>Paracoccaceae</taxon>
        <taxon>Vannielia</taxon>
    </lineage>
</organism>
<dbReference type="Gene3D" id="3.30.420.300">
    <property type="entry name" value="2-keto-3-deoxy-galactonokinase, substrate binding domain"/>
    <property type="match status" value="1"/>
</dbReference>
<dbReference type="InterPro" id="IPR042258">
    <property type="entry name" value="DGOK_N"/>
</dbReference>
<dbReference type="OrthoDB" id="256574at2"/>
<dbReference type="InterPro" id="IPR007729">
    <property type="entry name" value="DGOK"/>
</dbReference>